<keyword evidence="2" id="KW-1185">Reference proteome</keyword>
<feature type="transmembrane region" description="Helical" evidence="1">
    <location>
        <begin position="70"/>
        <end position="88"/>
    </location>
</feature>
<evidence type="ECO:0000313" key="2">
    <source>
        <dbReference type="Proteomes" id="UP000887569"/>
    </source>
</evidence>
<name>A0A914ZEB2_PARUN</name>
<protein>
    <submittedName>
        <fullName evidence="3">Uncharacterized protein</fullName>
    </submittedName>
</protein>
<reference evidence="3" key="1">
    <citation type="submission" date="2022-11" db="UniProtKB">
        <authorList>
            <consortium name="WormBaseParasite"/>
        </authorList>
    </citation>
    <scope>IDENTIFICATION</scope>
</reference>
<feature type="transmembrane region" description="Helical" evidence="1">
    <location>
        <begin position="126"/>
        <end position="146"/>
    </location>
</feature>
<feature type="transmembrane region" description="Helical" evidence="1">
    <location>
        <begin position="12"/>
        <end position="38"/>
    </location>
</feature>
<evidence type="ECO:0000313" key="3">
    <source>
        <dbReference type="WBParaSite" id="PgB01_g114_t01"/>
    </source>
</evidence>
<keyword evidence="1" id="KW-0472">Membrane</keyword>
<dbReference type="WBParaSite" id="PgB01_g114_t01">
    <property type="protein sequence ID" value="PgB01_g114_t01"/>
    <property type="gene ID" value="PgB01_g114"/>
</dbReference>
<accession>A0A914ZEB2</accession>
<keyword evidence="1" id="KW-0812">Transmembrane</keyword>
<evidence type="ECO:0000256" key="1">
    <source>
        <dbReference type="SAM" id="Phobius"/>
    </source>
</evidence>
<organism evidence="2 3">
    <name type="scientific">Parascaris univalens</name>
    <name type="common">Nematode worm</name>
    <dbReference type="NCBI Taxonomy" id="6257"/>
    <lineage>
        <taxon>Eukaryota</taxon>
        <taxon>Metazoa</taxon>
        <taxon>Ecdysozoa</taxon>
        <taxon>Nematoda</taxon>
        <taxon>Chromadorea</taxon>
        <taxon>Rhabditida</taxon>
        <taxon>Spirurina</taxon>
        <taxon>Ascaridomorpha</taxon>
        <taxon>Ascaridoidea</taxon>
        <taxon>Ascarididae</taxon>
        <taxon>Parascaris</taxon>
    </lineage>
</organism>
<feature type="transmembrane region" description="Helical" evidence="1">
    <location>
        <begin position="44"/>
        <end position="63"/>
    </location>
</feature>
<sequence>MKEAEKLDDFICCLNVEAITTICLVITLCMLACCSVFVPDELFLFVLIVVVLLAITTPTAILLKSPQMLLIFIFVTALLIGICLFLLIEFNLQNDDIIILKLSQIAINDEEMKEIRLTINIKTIKITLYFVLLYFIMQLFALCECIRYYKFIELLNEALKREDENVDWIENIYRQRMQGGRQLQLAQISANKRTMVIPSAPPIYDINASRPQPSLFPFPQSNNKSLR</sequence>
<dbReference type="AlphaFoldDB" id="A0A914ZEB2"/>
<keyword evidence="1" id="KW-1133">Transmembrane helix</keyword>
<dbReference type="Proteomes" id="UP000887569">
    <property type="component" value="Unplaced"/>
</dbReference>
<proteinExistence type="predicted"/>